<proteinExistence type="predicted"/>
<reference evidence="1" key="1">
    <citation type="submission" date="2021-06" db="EMBL/GenBank/DDBJ databases">
        <title>Novel species in genus Arthrobacter.</title>
        <authorList>
            <person name="Zhang G."/>
        </authorList>
    </citation>
    <scope>NUCLEOTIDE SEQUENCE</scope>
    <source>
        <strain evidence="1">Zg-ZUI122</strain>
    </source>
</reference>
<name>A0A975S3T4_9MICC</name>
<dbReference type="Proteomes" id="UP000680588">
    <property type="component" value="Chromosome"/>
</dbReference>
<accession>A0A975S3T4</accession>
<evidence type="ECO:0000313" key="1">
    <source>
        <dbReference type="EMBL" id="QWQ34960.1"/>
    </source>
</evidence>
<keyword evidence="2" id="KW-1185">Reference proteome</keyword>
<dbReference type="AlphaFoldDB" id="A0A975S3T4"/>
<dbReference type="KEGG" id="asun:KG104_10450"/>
<protein>
    <submittedName>
        <fullName evidence="1">Uncharacterized protein</fullName>
    </submittedName>
</protein>
<organism evidence="1 2">
    <name type="scientific">Arthrobacter sunyaminii</name>
    <dbReference type="NCBI Taxonomy" id="2816859"/>
    <lineage>
        <taxon>Bacteria</taxon>
        <taxon>Bacillati</taxon>
        <taxon>Actinomycetota</taxon>
        <taxon>Actinomycetes</taxon>
        <taxon>Micrococcales</taxon>
        <taxon>Micrococcaceae</taxon>
        <taxon>Arthrobacter</taxon>
    </lineage>
</organism>
<gene>
    <name evidence="1" type="ORF">KG104_10450</name>
</gene>
<sequence length="165" mass="18529">MHAFDGRPGSGWVPTTASPDSEDFSLDALGSFDDSITLDFDSPQQIALVCVLNGNGASWISYMRADRVRTVEVSLSLGDREKPLTRRTSLRTLPEYEIQTRQKLELPGSAPVWQKNEPSYDRLKLTLPERWMGIAVDDPHTIPTIDLPTHQVMLAKVEVWVHAEQ</sequence>
<dbReference type="EMBL" id="CP076456">
    <property type="protein sequence ID" value="QWQ34960.1"/>
    <property type="molecule type" value="Genomic_DNA"/>
</dbReference>
<dbReference type="RefSeq" id="WP_207346970.1">
    <property type="nucleotide sequence ID" value="NZ_CP076456.1"/>
</dbReference>
<evidence type="ECO:0000313" key="2">
    <source>
        <dbReference type="Proteomes" id="UP000680588"/>
    </source>
</evidence>